<reference evidence="2" key="1">
    <citation type="submission" date="2019-07" db="EMBL/GenBank/DDBJ databases">
        <authorList>
            <person name="Dittberner H."/>
        </authorList>
    </citation>
    <scope>NUCLEOTIDE SEQUENCE [LARGE SCALE GENOMIC DNA]</scope>
</reference>
<dbReference type="AlphaFoldDB" id="A0A565ATH9"/>
<organism evidence="2 3">
    <name type="scientific">Arabis nemorensis</name>
    <dbReference type="NCBI Taxonomy" id="586526"/>
    <lineage>
        <taxon>Eukaryota</taxon>
        <taxon>Viridiplantae</taxon>
        <taxon>Streptophyta</taxon>
        <taxon>Embryophyta</taxon>
        <taxon>Tracheophyta</taxon>
        <taxon>Spermatophyta</taxon>
        <taxon>Magnoliopsida</taxon>
        <taxon>eudicotyledons</taxon>
        <taxon>Gunneridae</taxon>
        <taxon>Pentapetalae</taxon>
        <taxon>rosids</taxon>
        <taxon>malvids</taxon>
        <taxon>Brassicales</taxon>
        <taxon>Brassicaceae</taxon>
        <taxon>Arabideae</taxon>
        <taxon>Arabis</taxon>
    </lineage>
</organism>
<keyword evidence="3" id="KW-1185">Reference proteome</keyword>
<gene>
    <name evidence="2" type="ORF">ANE_LOCUS2788</name>
</gene>
<name>A0A565ATH9_9BRAS</name>
<sequence>MRSRYAFQLAFSATEINFDLIKTLSHGRWLVSHAQLNLLYPSEPPEPLDPPDPPDLAPLSQSQFTTPSFP</sequence>
<comment type="caution">
    <text evidence="2">The sequence shown here is derived from an EMBL/GenBank/DDBJ whole genome shotgun (WGS) entry which is preliminary data.</text>
</comment>
<dbReference type="EMBL" id="CABITT030000001">
    <property type="protein sequence ID" value="VVA92343.1"/>
    <property type="molecule type" value="Genomic_DNA"/>
</dbReference>
<feature type="compositionally biased region" description="Polar residues" evidence="1">
    <location>
        <begin position="60"/>
        <end position="70"/>
    </location>
</feature>
<evidence type="ECO:0000313" key="2">
    <source>
        <dbReference type="EMBL" id="VVA92343.1"/>
    </source>
</evidence>
<evidence type="ECO:0000313" key="3">
    <source>
        <dbReference type="Proteomes" id="UP000489600"/>
    </source>
</evidence>
<evidence type="ECO:0000256" key="1">
    <source>
        <dbReference type="SAM" id="MobiDB-lite"/>
    </source>
</evidence>
<feature type="region of interest" description="Disordered" evidence="1">
    <location>
        <begin position="41"/>
        <end position="70"/>
    </location>
</feature>
<accession>A0A565ATH9</accession>
<protein>
    <submittedName>
        <fullName evidence="2">Uncharacterized protein</fullName>
    </submittedName>
</protein>
<proteinExistence type="predicted"/>
<feature type="compositionally biased region" description="Pro residues" evidence="1">
    <location>
        <begin position="42"/>
        <end position="56"/>
    </location>
</feature>
<dbReference type="Proteomes" id="UP000489600">
    <property type="component" value="Unassembled WGS sequence"/>
</dbReference>